<reference evidence="2" key="1">
    <citation type="journal article" date="2019" name="Int. J. Syst. Evol. Microbiol.">
        <title>The Global Catalogue of Microorganisms (GCM) 10K type strain sequencing project: providing services to taxonomists for standard genome sequencing and annotation.</title>
        <authorList>
            <consortium name="The Broad Institute Genomics Platform"/>
            <consortium name="The Broad Institute Genome Sequencing Center for Infectious Disease"/>
            <person name="Wu L."/>
            <person name="Ma J."/>
        </authorList>
    </citation>
    <scope>NUCLEOTIDE SEQUENCE [LARGE SCALE GENOMIC DNA]</scope>
    <source>
        <strain evidence="2">JCM 14234</strain>
    </source>
</reference>
<dbReference type="InterPro" id="IPR011048">
    <property type="entry name" value="Haem_d1_sf"/>
</dbReference>
<accession>A0ABP6L671</accession>
<dbReference type="Proteomes" id="UP001501035">
    <property type="component" value="Unassembled WGS sequence"/>
</dbReference>
<dbReference type="InterPro" id="IPR015943">
    <property type="entry name" value="WD40/YVTN_repeat-like_dom_sf"/>
</dbReference>
<evidence type="ECO:0000313" key="2">
    <source>
        <dbReference type="Proteomes" id="UP001501035"/>
    </source>
</evidence>
<evidence type="ECO:0000313" key="1">
    <source>
        <dbReference type="EMBL" id="GAA3033933.1"/>
    </source>
</evidence>
<comment type="caution">
    <text evidence="1">The sequence shown here is derived from an EMBL/GenBank/DDBJ whole genome shotgun (WGS) entry which is preliminary data.</text>
</comment>
<proteinExistence type="predicted"/>
<dbReference type="SUPFAM" id="SSF51004">
    <property type="entry name" value="C-terminal (heme d1) domain of cytochrome cd1-nitrite reductase"/>
    <property type="match status" value="1"/>
</dbReference>
<dbReference type="EMBL" id="BAAAVS010000020">
    <property type="protein sequence ID" value="GAA3033933.1"/>
    <property type="molecule type" value="Genomic_DNA"/>
</dbReference>
<dbReference type="RefSeq" id="WP_344716524.1">
    <property type="nucleotide sequence ID" value="NZ_BAAAVS010000020.1"/>
</dbReference>
<gene>
    <name evidence="1" type="ORF">GCM10010528_13650</name>
</gene>
<name>A0ABP6L671_9ACTN</name>
<sequence>MGEYTGHGSGVTSTSYDHCGYMGTLFPGSLVGPDTGVAVIDAANPARPTRSATLRAPAMIAGTWESLKTNRNSKLLVGTGVPLLFGAGLLAVYDVSDCAHPRLLNDGGPGSLNAPLPITAHEGGFSPDGRTYWTSGLGPGLISAVDLRNPSRPSVVAQSLTGLEAHGVGVSPDGRTLYLSHNFGGISIYDVSDVQLRRPNPQIRKLSQLSWSNGWATQHSIPVSYGTKQFLFTALEGGSGGVKVVDVTDRRTPRQVNNIKLAINLPENQARGLASSMGGGAFAYESHYCAADRQVDPTALACGWISSGIRVFDVRNPLRVKEIAYYNPPAKTNRHTELWNSSHALASVLGIPLLSAPAILQSLAQGNFDPRQALSNRSGRLLGDLSTDWCFSPPEWRGNKLYATCSDNGFQVLELTNDVYTPPPNQRSTIGS</sequence>
<dbReference type="InterPro" id="IPR051200">
    <property type="entry name" value="Host-pathogen_enzymatic-act"/>
</dbReference>
<keyword evidence="2" id="KW-1185">Reference proteome</keyword>
<protein>
    <submittedName>
        <fullName evidence="1">Uncharacterized protein</fullName>
    </submittedName>
</protein>
<organism evidence="1 2">
    <name type="scientific">Gordonia defluvii</name>
    <dbReference type="NCBI Taxonomy" id="283718"/>
    <lineage>
        <taxon>Bacteria</taxon>
        <taxon>Bacillati</taxon>
        <taxon>Actinomycetota</taxon>
        <taxon>Actinomycetes</taxon>
        <taxon>Mycobacteriales</taxon>
        <taxon>Gordoniaceae</taxon>
        <taxon>Gordonia</taxon>
    </lineage>
</organism>
<dbReference type="PANTHER" id="PTHR47197">
    <property type="entry name" value="PROTEIN NIRF"/>
    <property type="match status" value="1"/>
</dbReference>
<dbReference type="PANTHER" id="PTHR47197:SF3">
    <property type="entry name" value="DIHYDRO-HEME D1 DEHYDROGENASE"/>
    <property type="match status" value="1"/>
</dbReference>
<dbReference type="Gene3D" id="2.130.10.10">
    <property type="entry name" value="YVTN repeat-like/Quinoprotein amine dehydrogenase"/>
    <property type="match status" value="1"/>
</dbReference>